<evidence type="ECO:0000313" key="2">
    <source>
        <dbReference type="EMBL" id="MBI4132741.1"/>
    </source>
</evidence>
<organism evidence="2 3">
    <name type="scientific">Candidatus Sungiibacteriota bacterium</name>
    <dbReference type="NCBI Taxonomy" id="2750080"/>
    <lineage>
        <taxon>Bacteria</taxon>
        <taxon>Candidatus Sungiibacteriota</taxon>
    </lineage>
</organism>
<evidence type="ECO:0000256" key="1">
    <source>
        <dbReference type="SAM" id="Phobius"/>
    </source>
</evidence>
<proteinExistence type="predicted"/>
<feature type="transmembrane region" description="Helical" evidence="1">
    <location>
        <begin position="17"/>
        <end position="40"/>
    </location>
</feature>
<keyword evidence="1" id="KW-1133">Transmembrane helix</keyword>
<keyword evidence="1" id="KW-0472">Membrane</keyword>
<dbReference type="AlphaFoldDB" id="A0A932YYS1"/>
<name>A0A932YYS1_9BACT</name>
<feature type="transmembrane region" description="Helical" evidence="1">
    <location>
        <begin position="60"/>
        <end position="80"/>
    </location>
</feature>
<comment type="caution">
    <text evidence="2">The sequence shown here is derived from an EMBL/GenBank/DDBJ whole genome shotgun (WGS) entry which is preliminary data.</text>
</comment>
<reference evidence="2" key="1">
    <citation type="submission" date="2020-07" db="EMBL/GenBank/DDBJ databases">
        <title>Huge and variable diversity of episymbiotic CPR bacteria and DPANN archaea in groundwater ecosystems.</title>
        <authorList>
            <person name="He C.Y."/>
            <person name="Keren R."/>
            <person name="Whittaker M."/>
            <person name="Farag I.F."/>
            <person name="Doudna J."/>
            <person name="Cate J.H.D."/>
            <person name="Banfield J.F."/>
        </authorList>
    </citation>
    <scope>NUCLEOTIDE SEQUENCE</scope>
    <source>
        <strain evidence="2">NC_groundwater_1225_Ag_S-0.1um_56_177</strain>
    </source>
</reference>
<evidence type="ECO:0000313" key="3">
    <source>
        <dbReference type="Proteomes" id="UP000756703"/>
    </source>
</evidence>
<dbReference type="Proteomes" id="UP000756703">
    <property type="component" value="Unassembled WGS sequence"/>
</dbReference>
<keyword evidence="1" id="KW-0812">Transmembrane</keyword>
<protein>
    <submittedName>
        <fullName evidence="2">Uncharacterized protein</fullName>
    </submittedName>
</protein>
<accession>A0A932YYS1</accession>
<sequence>MVGVAAGVDGAQGLLDLLGIGVILSIPISIVAWLTFYLWFKMKGVSFGGAKLGRSGSSSLVRNPLFIIAAALGIEMVPFVNALPAWTAAIITALLVA</sequence>
<dbReference type="EMBL" id="JACQMI010000013">
    <property type="protein sequence ID" value="MBI4132741.1"/>
    <property type="molecule type" value="Genomic_DNA"/>
</dbReference>
<gene>
    <name evidence="2" type="ORF">HY473_01405</name>
</gene>